<proteinExistence type="predicted"/>
<evidence type="ECO:0000313" key="1">
    <source>
        <dbReference type="EMBL" id="VVE58697.1"/>
    </source>
</evidence>
<evidence type="ECO:0000313" key="2">
    <source>
        <dbReference type="Proteomes" id="UP000343317"/>
    </source>
</evidence>
<protein>
    <submittedName>
        <fullName evidence="1">Uncharacterized protein</fullName>
    </submittedName>
</protein>
<name>A0A5E4ZDE6_9BURK</name>
<gene>
    <name evidence="1" type="ORF">PHO31112_05362</name>
</gene>
<accession>A0A5E4ZDE6</accession>
<keyword evidence="2" id="KW-1185">Reference proteome</keyword>
<dbReference type="AlphaFoldDB" id="A0A5E4ZDE6"/>
<dbReference type="Pfam" id="PF15593">
    <property type="entry name" value="Imm42"/>
    <property type="match status" value="1"/>
</dbReference>
<dbReference type="EMBL" id="CABPSM010000035">
    <property type="protein sequence ID" value="VVE58697.1"/>
    <property type="molecule type" value="Genomic_DNA"/>
</dbReference>
<dbReference type="InterPro" id="IPR028958">
    <property type="entry name" value="Imm42"/>
</dbReference>
<sequence length="111" mass="12447">MNNSVEDEVIFNMPLHTAYERLCVQAFPSLDSDVKVSDFRHLVSAESLSDDGYYAFLVECGVQAKLILGYENDASSVRQVFLERDEFQRVVREAIKKFCGQRFDGGTGLGG</sequence>
<dbReference type="Proteomes" id="UP000343317">
    <property type="component" value="Unassembled WGS sequence"/>
</dbReference>
<organism evidence="1 2">
    <name type="scientific">Pandoraea horticolens</name>
    <dbReference type="NCBI Taxonomy" id="2508298"/>
    <lineage>
        <taxon>Bacteria</taxon>
        <taxon>Pseudomonadati</taxon>
        <taxon>Pseudomonadota</taxon>
        <taxon>Betaproteobacteria</taxon>
        <taxon>Burkholderiales</taxon>
        <taxon>Burkholderiaceae</taxon>
        <taxon>Pandoraea</taxon>
    </lineage>
</organism>
<reference evidence="1 2" key="1">
    <citation type="submission" date="2019-08" db="EMBL/GenBank/DDBJ databases">
        <authorList>
            <person name="Peeters C."/>
        </authorList>
    </citation>
    <scope>NUCLEOTIDE SEQUENCE [LARGE SCALE GENOMIC DNA]</scope>
    <source>
        <strain evidence="1 2">LMG 31112</strain>
    </source>
</reference>